<name>M0ZKR4_SOLTU</name>
<dbReference type="AlphaFoldDB" id="M0ZKR4"/>
<feature type="compositionally biased region" description="Low complexity" evidence="1">
    <location>
        <begin position="86"/>
        <end position="98"/>
    </location>
</feature>
<feature type="compositionally biased region" description="Basic and acidic residues" evidence="1">
    <location>
        <begin position="39"/>
        <end position="48"/>
    </location>
</feature>
<dbReference type="Gramene" id="PGSC0003DMT400002835">
    <property type="protein sequence ID" value="PGSC0003DMT400002835"/>
    <property type="gene ID" value="PGSC0003DMG400001107"/>
</dbReference>
<evidence type="ECO:0000313" key="2">
    <source>
        <dbReference type="EnsemblPlants" id="PGSC0003DMT400002835"/>
    </source>
</evidence>
<accession>M0ZKR4</accession>
<keyword evidence="3" id="KW-1185">Reference proteome</keyword>
<reference evidence="2" key="2">
    <citation type="submission" date="2015-06" db="UniProtKB">
        <authorList>
            <consortium name="EnsemblPlants"/>
        </authorList>
    </citation>
    <scope>IDENTIFICATION</scope>
    <source>
        <strain evidence="2">DM1-3 516 R44</strain>
    </source>
</reference>
<dbReference type="PaxDb" id="4113-PGSC0003DMT400002835"/>
<evidence type="ECO:0000256" key="1">
    <source>
        <dbReference type="SAM" id="MobiDB-lite"/>
    </source>
</evidence>
<sequence length="152" mass="17687">MMNNQKKMVMIKKKKKNDDGEEERRRRTATMVPNNGRISKREKEKNKGEQLIPYDPKLEKFIRKKMNDQERKAQRLRQIVKARARGNSNNVNNNNVGNELGDDEDGCVAVNRHPVSRAKGKHRQVDPIDFDFDEDEADMDEVGATRLLFSHP</sequence>
<dbReference type="HOGENOM" id="CLU_1725532_0_0_1"/>
<feature type="compositionally biased region" description="Basic and acidic residues" evidence="1">
    <location>
        <begin position="16"/>
        <end position="25"/>
    </location>
</feature>
<feature type="region of interest" description="Disordered" evidence="1">
    <location>
        <begin position="1"/>
        <end position="52"/>
    </location>
</feature>
<reference evidence="3" key="1">
    <citation type="journal article" date="2011" name="Nature">
        <title>Genome sequence and analysis of the tuber crop potato.</title>
        <authorList>
            <consortium name="The Potato Genome Sequencing Consortium"/>
        </authorList>
    </citation>
    <scope>NUCLEOTIDE SEQUENCE [LARGE SCALE GENOMIC DNA]</scope>
    <source>
        <strain evidence="3">cv. DM1-3 516 R44</strain>
    </source>
</reference>
<feature type="region of interest" description="Disordered" evidence="1">
    <location>
        <begin position="82"/>
        <end position="102"/>
    </location>
</feature>
<protein>
    <submittedName>
        <fullName evidence="2">Uncharacterized protein</fullName>
    </submittedName>
</protein>
<dbReference type="EnsemblPlants" id="PGSC0003DMT400002835">
    <property type="protein sequence ID" value="PGSC0003DMT400002835"/>
    <property type="gene ID" value="PGSC0003DMG400001107"/>
</dbReference>
<organism evidence="2 3">
    <name type="scientific">Solanum tuberosum</name>
    <name type="common">Potato</name>
    <dbReference type="NCBI Taxonomy" id="4113"/>
    <lineage>
        <taxon>Eukaryota</taxon>
        <taxon>Viridiplantae</taxon>
        <taxon>Streptophyta</taxon>
        <taxon>Embryophyta</taxon>
        <taxon>Tracheophyta</taxon>
        <taxon>Spermatophyta</taxon>
        <taxon>Magnoliopsida</taxon>
        <taxon>eudicotyledons</taxon>
        <taxon>Gunneridae</taxon>
        <taxon>Pentapetalae</taxon>
        <taxon>asterids</taxon>
        <taxon>lamiids</taxon>
        <taxon>Solanales</taxon>
        <taxon>Solanaceae</taxon>
        <taxon>Solanoideae</taxon>
        <taxon>Solaneae</taxon>
        <taxon>Solanum</taxon>
    </lineage>
</organism>
<evidence type="ECO:0000313" key="3">
    <source>
        <dbReference type="Proteomes" id="UP000011115"/>
    </source>
</evidence>
<dbReference type="Proteomes" id="UP000011115">
    <property type="component" value="Unassembled WGS sequence"/>
</dbReference>
<proteinExistence type="predicted"/>
<dbReference type="InParanoid" id="M0ZKR4"/>